<protein>
    <submittedName>
        <fullName evidence="1">Uncharacterized protein</fullName>
    </submittedName>
</protein>
<accession>A0A0K2T9V5</accession>
<sequence length="35" mass="3996">MKALNVSKVIFCRVRNRLADGDNLKDKPKVEDPPK</sequence>
<proteinExistence type="predicted"/>
<reference evidence="1" key="1">
    <citation type="submission" date="2014-05" db="EMBL/GenBank/DDBJ databases">
        <authorList>
            <person name="Chronopoulou M."/>
        </authorList>
    </citation>
    <scope>NUCLEOTIDE SEQUENCE</scope>
    <source>
        <tissue evidence="1">Whole organism</tissue>
    </source>
</reference>
<dbReference type="AlphaFoldDB" id="A0A0K2T9V5"/>
<dbReference type="EMBL" id="HACA01005437">
    <property type="protein sequence ID" value="CDW22798.1"/>
    <property type="molecule type" value="Transcribed_RNA"/>
</dbReference>
<organism evidence="1">
    <name type="scientific">Lepeophtheirus salmonis</name>
    <name type="common">Salmon louse</name>
    <name type="synonym">Caligus salmonis</name>
    <dbReference type="NCBI Taxonomy" id="72036"/>
    <lineage>
        <taxon>Eukaryota</taxon>
        <taxon>Metazoa</taxon>
        <taxon>Ecdysozoa</taxon>
        <taxon>Arthropoda</taxon>
        <taxon>Crustacea</taxon>
        <taxon>Multicrustacea</taxon>
        <taxon>Hexanauplia</taxon>
        <taxon>Copepoda</taxon>
        <taxon>Siphonostomatoida</taxon>
        <taxon>Caligidae</taxon>
        <taxon>Lepeophtheirus</taxon>
    </lineage>
</organism>
<name>A0A0K2T9V5_LEPSM</name>
<evidence type="ECO:0000313" key="1">
    <source>
        <dbReference type="EMBL" id="CDW22798.1"/>
    </source>
</evidence>